<feature type="non-terminal residue" evidence="2">
    <location>
        <position position="256"/>
    </location>
</feature>
<dbReference type="AlphaFoldDB" id="A0A931LX70"/>
<comment type="caution">
    <text evidence="2">The sequence shown here is derived from an EMBL/GenBank/DDBJ whole genome shotgun (WGS) entry which is preliminary data.</text>
</comment>
<dbReference type="PANTHER" id="PTHR33525">
    <property type="match status" value="1"/>
</dbReference>
<dbReference type="InterPro" id="IPR052340">
    <property type="entry name" value="RNase_Y/CdgJ"/>
</dbReference>
<proteinExistence type="predicted"/>
<gene>
    <name evidence="2" type="ORF">HYR64_05225</name>
</gene>
<feature type="domain" description="HDOD" evidence="1">
    <location>
        <begin position="19"/>
        <end position="222"/>
    </location>
</feature>
<evidence type="ECO:0000259" key="1">
    <source>
        <dbReference type="PROSITE" id="PS51833"/>
    </source>
</evidence>
<reference evidence="2" key="1">
    <citation type="submission" date="2020-07" db="EMBL/GenBank/DDBJ databases">
        <title>Huge and variable diversity of episymbiotic CPR bacteria and DPANN archaea in groundwater ecosystems.</title>
        <authorList>
            <person name="He C.Y."/>
            <person name="Keren R."/>
            <person name="Whittaker M."/>
            <person name="Farag I.F."/>
            <person name="Doudna J."/>
            <person name="Cate J.H.D."/>
            <person name="Banfield J.F."/>
        </authorList>
    </citation>
    <scope>NUCLEOTIDE SEQUENCE</scope>
    <source>
        <strain evidence="2">NC_groundwater_17_Pr7_B-0.1um_64_12</strain>
    </source>
</reference>
<dbReference type="PROSITE" id="PS51833">
    <property type="entry name" value="HDOD"/>
    <property type="match status" value="1"/>
</dbReference>
<dbReference type="PANTHER" id="PTHR33525:SF3">
    <property type="entry name" value="RIBONUCLEASE Y"/>
    <property type="match status" value="1"/>
</dbReference>
<dbReference type="EMBL" id="JACOSL010000032">
    <property type="protein sequence ID" value="MBI1756490.1"/>
    <property type="molecule type" value="Genomic_DNA"/>
</dbReference>
<protein>
    <submittedName>
        <fullName evidence="2">HDOD domain-containing protein</fullName>
    </submittedName>
</protein>
<dbReference type="Proteomes" id="UP000727962">
    <property type="component" value="Unassembled WGS sequence"/>
</dbReference>
<dbReference type="InterPro" id="IPR013976">
    <property type="entry name" value="HDOD"/>
</dbReference>
<evidence type="ECO:0000313" key="3">
    <source>
        <dbReference type="Proteomes" id="UP000727962"/>
    </source>
</evidence>
<dbReference type="SUPFAM" id="SSF109604">
    <property type="entry name" value="HD-domain/PDEase-like"/>
    <property type="match status" value="1"/>
</dbReference>
<accession>A0A931LX70</accession>
<sequence length="256" mass="28316">MLDQNFETLRLLFTRSNSLPHLRASALKLVDRIDSGASSAAELEKVIAADPALTAKLLKAATSVVAARDAGSVTTIRSAILHLGHDAVRSISLSLAVQSLVTDAKGEDTFDARRFARHSLFVGVFASFLFRHRAQRPTESTWSPEEVFAGGVLHDLSEALLFRVAPDVYVRTATYARHQQIPYAQAFQRLYEHPLCELGTLTVEAWRLPTLFREVILHADRPWLNEREYSALCCVHFADAIAERAGFPSGPEPLPV</sequence>
<dbReference type="Gene3D" id="1.10.3210.10">
    <property type="entry name" value="Hypothetical protein af1432"/>
    <property type="match status" value="1"/>
</dbReference>
<dbReference type="Pfam" id="PF08668">
    <property type="entry name" value="HDOD"/>
    <property type="match status" value="1"/>
</dbReference>
<organism evidence="2 3">
    <name type="scientific">Fimbriimonas ginsengisoli</name>
    <dbReference type="NCBI Taxonomy" id="1005039"/>
    <lineage>
        <taxon>Bacteria</taxon>
        <taxon>Bacillati</taxon>
        <taxon>Armatimonadota</taxon>
        <taxon>Fimbriimonadia</taxon>
        <taxon>Fimbriimonadales</taxon>
        <taxon>Fimbriimonadaceae</taxon>
        <taxon>Fimbriimonas</taxon>
    </lineage>
</organism>
<name>A0A931LX70_FIMGI</name>
<evidence type="ECO:0000313" key="2">
    <source>
        <dbReference type="EMBL" id="MBI1756490.1"/>
    </source>
</evidence>